<evidence type="ECO:0000256" key="2">
    <source>
        <dbReference type="ARBA" id="ARBA00049666"/>
    </source>
</evidence>
<keyword evidence="5" id="KW-0614">Plasmid</keyword>
<organism evidence="5 6">
    <name type="scientific">Haloplanus rallus</name>
    <dbReference type="NCBI Taxonomy" id="1816183"/>
    <lineage>
        <taxon>Archaea</taxon>
        <taxon>Methanobacteriati</taxon>
        <taxon>Methanobacteriota</taxon>
        <taxon>Stenosarchaea group</taxon>
        <taxon>Halobacteria</taxon>
        <taxon>Halobacteriales</taxon>
        <taxon>Haloferacaceae</taxon>
        <taxon>Haloplanus</taxon>
    </lineage>
</organism>
<evidence type="ECO:0000259" key="4">
    <source>
        <dbReference type="Pfam" id="PF13476"/>
    </source>
</evidence>
<keyword evidence="1 3" id="KW-0175">Coiled coil</keyword>
<feature type="coiled-coil region" evidence="3">
    <location>
        <begin position="250"/>
        <end position="348"/>
    </location>
</feature>
<feature type="domain" description="Rad50/SbcC-type AAA" evidence="4">
    <location>
        <begin position="64"/>
        <end position="338"/>
    </location>
</feature>
<protein>
    <recommendedName>
        <fullName evidence="4">Rad50/SbcC-type AAA domain-containing protein</fullName>
    </recommendedName>
</protein>
<dbReference type="SUPFAM" id="SSF52540">
    <property type="entry name" value="P-loop containing nucleoside triphosphate hydrolases"/>
    <property type="match status" value="1"/>
</dbReference>
<geneLocation type="plasmid" evidence="6">
    <name>pmbla003601</name>
</geneLocation>
<dbReference type="InterPro" id="IPR038729">
    <property type="entry name" value="Rad50/SbcC_AAA"/>
</dbReference>
<dbReference type="KEGG" id="hra:EI982_00760"/>
<dbReference type="EMBL" id="CP034344">
    <property type="protein sequence ID" value="QGX93405.1"/>
    <property type="molecule type" value="Genomic_DNA"/>
</dbReference>
<dbReference type="AlphaFoldDB" id="A0A6B9EZV9"/>
<name>A0A6B9EZV9_9EURY</name>
<dbReference type="Gene3D" id="3.40.50.300">
    <property type="entry name" value="P-loop containing nucleotide triphosphate hydrolases"/>
    <property type="match status" value="2"/>
</dbReference>
<feature type="coiled-coil region" evidence="3">
    <location>
        <begin position="441"/>
        <end position="571"/>
    </location>
</feature>
<dbReference type="PANTHER" id="PTHR32114:SF2">
    <property type="entry name" value="ABC TRANSPORTER ABCH.3"/>
    <property type="match status" value="1"/>
</dbReference>
<keyword evidence="6" id="KW-1185">Reference proteome</keyword>
<dbReference type="PANTHER" id="PTHR32114">
    <property type="entry name" value="ABC TRANSPORTER ABCH.3"/>
    <property type="match status" value="1"/>
</dbReference>
<sequence>MNPSRRDKSMADEVPAVWEQIEEQLAAQADDFAAEDIDALREFFLEHFDEIEFSTEDVRLASFSVRNFKAISRTELVDFPERATYLYGPNSKGKTSLVRAIQFNIAGIPRGDEDAFGMRKLVHDRAERLSTTGFWRFDDAPFTVERNLVQSGPGERRTEFDKPFLREGFIEESDSVIERMEDPEQRIGDEQLSPDALLEYFGLLELKQRGHTPFNVLSLFFLMGEDFKRFFGKNSQLIDLIFGINVSSVVEAIDAKISDLELAEEEANAQGNLTRFQQQKETLGEEIEERRSERERKIDQLTQLQDRLESINDILSGEDKVQELQNRLDELRGRRADLKVQLEETVDELGQIKRLIERHDSTELHQDLSGIADDLRDLMTVPDSCPICTHEVDSEQRSRLVNDGDCPLCGKEMPDDRMRVELDHHVPDSLTDGNVSPEEDIQEYREQRRELEGEREHLQRRIEDIEEEMESVRQRLEDSEARQLTEEKSTVRERIDQLRKEIFEKESEIEQLQDELDRVEYEIKAQRRLIPIAKAKQTEREIFQRFRPIVEQQREKRRQELKRQLENEISQLLDVFEAGTFADAHTPSFEEGDSYHFTLQTPEGELRSRRPEPSTAETNIHAFLFHTALLRQLSSSINSLPLRMFVIDSPFTNEIDGDNEEDITRFLTHLPELLPNYQIIVLSADTEGFDAGTFHDAYDMQRYPESGQADLTQYEG</sequence>
<proteinExistence type="inferred from homology"/>
<accession>A0A6B9EZV9</accession>
<dbReference type="Pfam" id="PF13476">
    <property type="entry name" value="AAA_23"/>
    <property type="match status" value="1"/>
</dbReference>
<evidence type="ECO:0000313" key="6">
    <source>
        <dbReference type="Proteomes" id="UP000428325"/>
    </source>
</evidence>
<dbReference type="Proteomes" id="UP000428325">
    <property type="component" value="Plasmid pMBLA003601"/>
</dbReference>
<comment type="similarity">
    <text evidence="2">Belongs to the Sph1/Sph2 family.</text>
</comment>
<gene>
    <name evidence="5" type="ORF">EI982_00760</name>
</gene>
<evidence type="ECO:0000256" key="1">
    <source>
        <dbReference type="ARBA" id="ARBA00023054"/>
    </source>
</evidence>
<evidence type="ECO:0000313" key="5">
    <source>
        <dbReference type="EMBL" id="QGX93405.1"/>
    </source>
</evidence>
<evidence type="ECO:0000256" key="3">
    <source>
        <dbReference type="SAM" id="Coils"/>
    </source>
</evidence>
<dbReference type="InterPro" id="IPR027417">
    <property type="entry name" value="P-loop_NTPase"/>
</dbReference>
<reference evidence="5 6" key="1">
    <citation type="submission" date="2018-12" db="EMBL/GenBank/DDBJ databases">
        <title>Complete genome sequence of Haloplanus rallus MBLA0036.</title>
        <authorList>
            <person name="Nam Y.-d."/>
            <person name="Kang J."/>
            <person name="Chung W.-H."/>
            <person name="Park Y.S."/>
        </authorList>
    </citation>
    <scope>NUCLEOTIDE SEQUENCE [LARGE SCALE GENOMIC DNA]</scope>
    <source>
        <strain evidence="5 6">MBLA0036</strain>
        <plasmid evidence="6">pmbla003601</plasmid>
    </source>
</reference>